<proteinExistence type="predicted"/>
<name>A0A1W0BE02_9NOCA</name>
<dbReference type="InterPro" id="IPR024520">
    <property type="entry name" value="DUF3558"/>
</dbReference>
<keyword evidence="2" id="KW-0732">Signal</keyword>
<evidence type="ECO:0000313" key="4">
    <source>
        <dbReference type="Proteomes" id="UP000188836"/>
    </source>
</evidence>
<dbReference type="Pfam" id="PF12079">
    <property type="entry name" value="DUF3558"/>
    <property type="match status" value="1"/>
</dbReference>
<dbReference type="EMBL" id="MUMY01000001">
    <property type="protein sequence ID" value="ONM50601.1"/>
    <property type="molecule type" value="Genomic_DNA"/>
</dbReference>
<evidence type="ECO:0000256" key="1">
    <source>
        <dbReference type="SAM" id="MobiDB-lite"/>
    </source>
</evidence>
<keyword evidence="4" id="KW-1185">Reference proteome</keyword>
<accession>A0A1W0BE02</accession>
<organism evidence="3 4">
    <name type="scientific">Nocardia donostiensis</name>
    <dbReference type="NCBI Taxonomy" id="1538463"/>
    <lineage>
        <taxon>Bacteria</taxon>
        <taxon>Bacillati</taxon>
        <taxon>Actinomycetota</taxon>
        <taxon>Actinomycetes</taxon>
        <taxon>Mycobacteriales</taxon>
        <taxon>Nocardiaceae</taxon>
        <taxon>Nocardia</taxon>
    </lineage>
</organism>
<gene>
    <name evidence="3" type="ORF">B0T46_01495</name>
</gene>
<sequence length="212" mass="23014">MTRRKIAIPLALGMITTVALGCSENAEPRLAPGSATASSSSVSKPQTNPARPTLTAPKLQPPSQQNEYTTQGRPEVVFDPCTWISDDAIVKAGLDPSTRRRGDDLVAEYTFLTCDFDGRLRDLQVDSGNVAWEENLRKNDAHSEPLTVNGREALQVRDPSTPRRCDIHVRTKVGYVTFSSARTFEGSETGLGLCDGVLEIATALEPEIGEEN</sequence>
<dbReference type="PROSITE" id="PS51257">
    <property type="entry name" value="PROKAR_LIPOPROTEIN"/>
    <property type="match status" value="1"/>
</dbReference>
<feature type="region of interest" description="Disordered" evidence="1">
    <location>
        <begin position="29"/>
        <end position="71"/>
    </location>
</feature>
<dbReference type="AlphaFoldDB" id="A0A1W0BE02"/>
<dbReference type="OrthoDB" id="4552877at2"/>
<evidence type="ECO:0008006" key="5">
    <source>
        <dbReference type="Google" id="ProtNLM"/>
    </source>
</evidence>
<reference evidence="3 4" key="1">
    <citation type="journal article" date="2016" name="Antonie Van Leeuwenhoek">
        <title>Nocardia donostiensis sp. nov., isolated from human respiratory specimens.</title>
        <authorList>
            <person name="Ercibengoa M."/>
            <person name="Bell M."/>
            <person name="Marimon J.M."/>
            <person name="Humrighouse B."/>
            <person name="Klenk H.P."/>
            <person name="Potter G."/>
            <person name="Perez-Trallero E."/>
        </authorList>
    </citation>
    <scope>NUCLEOTIDE SEQUENCE [LARGE SCALE GENOMIC DNA]</scope>
    <source>
        <strain evidence="3 4">X1655</strain>
    </source>
</reference>
<feature type="compositionally biased region" description="Polar residues" evidence="1">
    <location>
        <begin position="61"/>
        <end position="71"/>
    </location>
</feature>
<protein>
    <recommendedName>
        <fullName evidence="5">DUF3558 domain-containing protein</fullName>
    </recommendedName>
</protein>
<feature type="chain" id="PRO_5010715225" description="DUF3558 domain-containing protein" evidence="2">
    <location>
        <begin position="22"/>
        <end position="212"/>
    </location>
</feature>
<feature type="compositionally biased region" description="Low complexity" evidence="1">
    <location>
        <begin position="34"/>
        <end position="43"/>
    </location>
</feature>
<evidence type="ECO:0000256" key="2">
    <source>
        <dbReference type="SAM" id="SignalP"/>
    </source>
</evidence>
<evidence type="ECO:0000313" key="3">
    <source>
        <dbReference type="EMBL" id="ONM50601.1"/>
    </source>
</evidence>
<dbReference type="Proteomes" id="UP000188836">
    <property type="component" value="Unassembled WGS sequence"/>
</dbReference>
<comment type="caution">
    <text evidence="3">The sequence shown here is derived from an EMBL/GenBank/DDBJ whole genome shotgun (WGS) entry which is preliminary data.</text>
</comment>
<feature type="signal peptide" evidence="2">
    <location>
        <begin position="1"/>
        <end position="21"/>
    </location>
</feature>